<reference evidence="2 3" key="1">
    <citation type="journal article" date="2019" name="Nat. Microbiol.">
        <title>Mediterranean grassland soil C-N compound turnover is dependent on rainfall and depth, and is mediated by genomically divergent microorganisms.</title>
        <authorList>
            <person name="Diamond S."/>
            <person name="Andeer P.F."/>
            <person name="Li Z."/>
            <person name="Crits-Christoph A."/>
            <person name="Burstein D."/>
            <person name="Anantharaman K."/>
            <person name="Lane K.R."/>
            <person name="Thomas B.C."/>
            <person name="Pan C."/>
            <person name="Northen T.R."/>
            <person name="Banfield J.F."/>
        </authorList>
    </citation>
    <scope>NUCLEOTIDE SEQUENCE [LARGE SCALE GENOMIC DNA]</scope>
    <source>
        <strain evidence="2">WS_10</strain>
    </source>
</reference>
<dbReference type="NCBIfam" id="TIGR02174">
    <property type="entry name" value="CXXU_selWTH"/>
    <property type="match status" value="1"/>
</dbReference>
<dbReference type="Pfam" id="PF10262">
    <property type="entry name" value="Rdx"/>
    <property type="match status" value="1"/>
</dbReference>
<keyword evidence="1" id="KW-0676">Redox-active center</keyword>
<dbReference type="SUPFAM" id="SSF52833">
    <property type="entry name" value="Thioredoxin-like"/>
    <property type="match status" value="1"/>
</dbReference>
<gene>
    <name evidence="2" type="ORF">E6K80_04165</name>
</gene>
<evidence type="ECO:0000256" key="1">
    <source>
        <dbReference type="ARBA" id="ARBA00023284"/>
    </source>
</evidence>
<accession>A0A538U7R6</accession>
<dbReference type="EMBL" id="VBPA01000088">
    <property type="protein sequence ID" value="TMQ71944.1"/>
    <property type="molecule type" value="Genomic_DNA"/>
</dbReference>
<dbReference type="InterPro" id="IPR036249">
    <property type="entry name" value="Thioredoxin-like_sf"/>
</dbReference>
<dbReference type="AlphaFoldDB" id="A0A538U7R6"/>
<dbReference type="InterPro" id="IPR011893">
    <property type="entry name" value="Selenoprotein_Rdx-typ"/>
</dbReference>
<evidence type="ECO:0000313" key="3">
    <source>
        <dbReference type="Proteomes" id="UP000319836"/>
    </source>
</evidence>
<protein>
    <submittedName>
        <fullName evidence="2">SelT/SelW/SelH family protein</fullName>
    </submittedName>
</protein>
<name>A0A538U7R6_UNCEI</name>
<organism evidence="2 3">
    <name type="scientific">Eiseniibacteriota bacterium</name>
    <dbReference type="NCBI Taxonomy" id="2212470"/>
    <lineage>
        <taxon>Bacteria</taxon>
        <taxon>Candidatus Eiseniibacteriota</taxon>
    </lineage>
</organism>
<sequence length="60" mass="6706">MPRATGLAAEIHKQRSEIETQLNKGSGGQFEVVLDGTHLFSKKKEGRFPETQEILEKIPV</sequence>
<comment type="caution">
    <text evidence="2">The sequence shown here is derived from an EMBL/GenBank/DDBJ whole genome shotgun (WGS) entry which is preliminary data.</text>
</comment>
<evidence type="ECO:0000313" key="2">
    <source>
        <dbReference type="EMBL" id="TMQ71944.1"/>
    </source>
</evidence>
<proteinExistence type="predicted"/>
<dbReference type="Proteomes" id="UP000319836">
    <property type="component" value="Unassembled WGS sequence"/>
</dbReference>
<dbReference type="Gene3D" id="3.40.30.10">
    <property type="entry name" value="Glutaredoxin"/>
    <property type="match status" value="1"/>
</dbReference>